<evidence type="ECO:0000313" key="2">
    <source>
        <dbReference type="EMBL" id="CAE7347419.1"/>
    </source>
</evidence>
<evidence type="ECO:0000313" key="3">
    <source>
        <dbReference type="Proteomes" id="UP000649617"/>
    </source>
</evidence>
<feature type="compositionally biased region" description="Basic and acidic residues" evidence="1">
    <location>
        <begin position="191"/>
        <end position="208"/>
    </location>
</feature>
<comment type="caution">
    <text evidence="2">The sequence shown here is derived from an EMBL/GenBank/DDBJ whole genome shotgun (WGS) entry which is preliminary data.</text>
</comment>
<evidence type="ECO:0000256" key="1">
    <source>
        <dbReference type="SAM" id="MobiDB-lite"/>
    </source>
</evidence>
<dbReference type="EMBL" id="CAJNIZ010013351">
    <property type="protein sequence ID" value="CAE7347419.1"/>
    <property type="molecule type" value="Genomic_DNA"/>
</dbReference>
<proteinExistence type="predicted"/>
<feature type="region of interest" description="Disordered" evidence="1">
    <location>
        <begin position="172"/>
        <end position="213"/>
    </location>
</feature>
<feature type="region of interest" description="Disordered" evidence="1">
    <location>
        <begin position="302"/>
        <end position="334"/>
    </location>
</feature>
<reference evidence="2" key="1">
    <citation type="submission" date="2021-02" db="EMBL/GenBank/DDBJ databases">
        <authorList>
            <person name="Dougan E. K."/>
            <person name="Rhodes N."/>
            <person name="Thang M."/>
            <person name="Chan C."/>
        </authorList>
    </citation>
    <scope>NUCLEOTIDE SEQUENCE</scope>
</reference>
<feature type="non-terminal residue" evidence="2">
    <location>
        <position position="406"/>
    </location>
</feature>
<feature type="compositionally biased region" description="Basic and acidic residues" evidence="1">
    <location>
        <begin position="172"/>
        <end position="184"/>
    </location>
</feature>
<organism evidence="2 3">
    <name type="scientific">Symbiodinium pilosum</name>
    <name type="common">Dinoflagellate</name>
    <dbReference type="NCBI Taxonomy" id="2952"/>
    <lineage>
        <taxon>Eukaryota</taxon>
        <taxon>Sar</taxon>
        <taxon>Alveolata</taxon>
        <taxon>Dinophyceae</taxon>
        <taxon>Suessiales</taxon>
        <taxon>Symbiodiniaceae</taxon>
        <taxon>Symbiodinium</taxon>
    </lineage>
</organism>
<accession>A0A812PEM3</accession>
<dbReference type="Proteomes" id="UP000649617">
    <property type="component" value="Unassembled WGS sequence"/>
</dbReference>
<name>A0A812PEM3_SYMPI</name>
<gene>
    <name evidence="2" type="ORF">SPIL2461_LOCUS8239</name>
</gene>
<keyword evidence="3" id="KW-1185">Reference proteome</keyword>
<sequence>MEPANIGDLRPVGGDPVWVGDWALPRDQQGLKVLGTPLGSEAFVRNQLVLKREAHDRLLHAIPAVEDLQAAWLLLRYCAAPRANYLLRLLSPAATADYATEHDASDRQAAHLGHPGVTHLLSCGIGNRVTTSVDGSAVLPCDERAFESKHSLSVSHAGLHLLECGVGTERAQAPKDISDNKDPHAAPGLAQRDHAANSECSEGQRRDIGLGNTLGDDVEKPTILLIIKKDSEMFIGRPQKGLLPLPDGRLEAMPKIVRREADMITQLGECRARGKRLSDQRARRSRQLPQVRAACVVQEHARGQHEQLPTPEFLLRGGTRRSKPESSSQSATDGAPQFCRHALEGMHAFADLVLEGYGIKRNQACLKSLLSGCCVPLRPGRPVCGVALHVGRNTARRHGRRRGDCD</sequence>
<protein>
    <submittedName>
        <fullName evidence="2">Uncharacterized protein</fullName>
    </submittedName>
</protein>
<dbReference type="AlphaFoldDB" id="A0A812PEM3"/>
<dbReference type="OrthoDB" id="449313at2759"/>